<dbReference type="Proteomes" id="UP000190973">
    <property type="component" value="Unassembled WGS sequence"/>
</dbReference>
<protein>
    <submittedName>
        <fullName evidence="2">Uncharacterized protein</fullName>
    </submittedName>
</protein>
<evidence type="ECO:0000313" key="3">
    <source>
        <dbReference type="Proteomes" id="UP000190973"/>
    </source>
</evidence>
<dbReference type="Proteomes" id="UP000587880">
    <property type="component" value="Unassembled WGS sequence"/>
</dbReference>
<dbReference type="AlphaFoldDB" id="A0A1S8RZI1"/>
<reference evidence="1 4" key="2">
    <citation type="submission" date="2020-04" db="EMBL/GenBank/DDBJ databases">
        <authorList>
            <person name="Hitch T.C.A."/>
            <person name="Wylensek D."/>
            <person name="Clavel T."/>
        </authorList>
    </citation>
    <scope>NUCLEOTIDE SEQUENCE [LARGE SCALE GENOMIC DNA]</scope>
    <source>
        <strain evidence="1 4">WB01_NA02</strain>
    </source>
</reference>
<evidence type="ECO:0000313" key="2">
    <source>
        <dbReference type="EMBL" id="OOM58549.1"/>
    </source>
</evidence>
<comment type="caution">
    <text evidence="2">The sequence shown here is derived from an EMBL/GenBank/DDBJ whole genome shotgun (WGS) entry which is preliminary data.</text>
</comment>
<evidence type="ECO:0000313" key="4">
    <source>
        <dbReference type="Proteomes" id="UP000587880"/>
    </source>
</evidence>
<reference evidence="2 3" key="1">
    <citation type="submission" date="2016-05" db="EMBL/GenBank/DDBJ databases">
        <title>Microbial solvent formation.</title>
        <authorList>
            <person name="Poehlein A."/>
            <person name="Montoya Solano J.D."/>
            <person name="Flitsch S."/>
            <person name="Krabben P."/>
            <person name="Duerre P."/>
            <person name="Daniel R."/>
        </authorList>
    </citation>
    <scope>NUCLEOTIDE SEQUENCE [LARGE SCALE GENOMIC DNA]</scope>
    <source>
        <strain evidence="2 3">DSM 53</strain>
    </source>
</reference>
<evidence type="ECO:0000313" key="1">
    <source>
        <dbReference type="EMBL" id="NMF04235.1"/>
    </source>
</evidence>
<dbReference type="EMBL" id="LZZI01000100">
    <property type="protein sequence ID" value="OOM58549.1"/>
    <property type="molecule type" value="Genomic_DNA"/>
</dbReference>
<dbReference type="RefSeq" id="WP_077840303.1">
    <property type="nucleotide sequence ID" value="NZ_JABAGD010000007.1"/>
</dbReference>
<organism evidence="2 3">
    <name type="scientific">Clostridium beijerinckii</name>
    <name type="common">Clostridium MP</name>
    <dbReference type="NCBI Taxonomy" id="1520"/>
    <lineage>
        <taxon>Bacteria</taxon>
        <taxon>Bacillati</taxon>
        <taxon>Bacillota</taxon>
        <taxon>Clostridia</taxon>
        <taxon>Eubacteriales</taxon>
        <taxon>Clostridiaceae</taxon>
        <taxon>Clostridium</taxon>
    </lineage>
</organism>
<name>A0A1S8RZI1_CLOBE</name>
<gene>
    <name evidence="2" type="ORF">CLBCK_40040</name>
    <name evidence="1" type="ORF">HF849_05585</name>
</gene>
<sequence length="66" mass="7847">MNKVVDKLKGYKIKLRLRLVNTRLVYTVDNSIKSVDNLIVKYDIQLVLYECFRINYGLDFNKYGDN</sequence>
<accession>A0A1S8RZI1</accession>
<dbReference type="EMBL" id="JABAGD010000007">
    <property type="protein sequence ID" value="NMF04235.1"/>
    <property type="molecule type" value="Genomic_DNA"/>
</dbReference>
<proteinExistence type="predicted"/>